<protein>
    <submittedName>
        <fullName evidence="3">Uncharacterized protein</fullName>
    </submittedName>
</protein>
<accession>A0A9P0IVS2</accession>
<reference evidence="3" key="1">
    <citation type="submission" date="2022-01" db="EMBL/GenBank/DDBJ databases">
        <authorList>
            <person name="King R."/>
        </authorList>
    </citation>
    <scope>NUCLEOTIDE SEQUENCE</scope>
</reference>
<dbReference type="AlphaFoldDB" id="A0A9P0IVS2"/>
<feature type="compositionally biased region" description="Low complexity" evidence="1">
    <location>
        <begin position="146"/>
        <end position="161"/>
    </location>
</feature>
<gene>
    <name evidence="3" type="ORF">CHIRRI_LOCUS3942</name>
</gene>
<keyword evidence="2" id="KW-0732">Signal</keyword>
<evidence type="ECO:0000313" key="4">
    <source>
        <dbReference type="Proteomes" id="UP001153620"/>
    </source>
</evidence>
<name>A0A9P0IVS2_9DIPT</name>
<dbReference type="Proteomes" id="UP001153620">
    <property type="component" value="Chromosome 1"/>
</dbReference>
<evidence type="ECO:0000256" key="1">
    <source>
        <dbReference type="SAM" id="MobiDB-lite"/>
    </source>
</evidence>
<feature type="signal peptide" evidence="2">
    <location>
        <begin position="1"/>
        <end position="18"/>
    </location>
</feature>
<reference evidence="3" key="2">
    <citation type="submission" date="2022-10" db="EMBL/GenBank/DDBJ databases">
        <authorList>
            <consortium name="ENA_rothamsted_submissions"/>
            <consortium name="culmorum"/>
            <person name="King R."/>
        </authorList>
    </citation>
    <scope>NUCLEOTIDE SEQUENCE</scope>
</reference>
<proteinExistence type="predicted"/>
<sequence length="208" mass="23534">MLIVISTIVCLICYCCHRKTKMRSSLYMQQRWFDSDYNMEVYSIEQYYDITTLNDGNDDSITMRSVNERPPSYECIMAFNEEFVKQQKALITSPRCSGIARSMSMDSTPSNKELDFNGNVAQSVSQTEMNDRLNNNNEPNTASTSDGNNIEELNNNNIVNENDGDGSSIDLDMIKANGIIKLDMSRIMDCTGLPTYEAALKLKSSNYI</sequence>
<organism evidence="3 4">
    <name type="scientific">Chironomus riparius</name>
    <dbReference type="NCBI Taxonomy" id="315576"/>
    <lineage>
        <taxon>Eukaryota</taxon>
        <taxon>Metazoa</taxon>
        <taxon>Ecdysozoa</taxon>
        <taxon>Arthropoda</taxon>
        <taxon>Hexapoda</taxon>
        <taxon>Insecta</taxon>
        <taxon>Pterygota</taxon>
        <taxon>Neoptera</taxon>
        <taxon>Endopterygota</taxon>
        <taxon>Diptera</taxon>
        <taxon>Nematocera</taxon>
        <taxon>Chironomoidea</taxon>
        <taxon>Chironomidae</taxon>
        <taxon>Chironominae</taxon>
        <taxon>Chironomus</taxon>
    </lineage>
</organism>
<evidence type="ECO:0000256" key="2">
    <source>
        <dbReference type="SAM" id="SignalP"/>
    </source>
</evidence>
<feature type="chain" id="PRO_5040402313" evidence="2">
    <location>
        <begin position="19"/>
        <end position="208"/>
    </location>
</feature>
<dbReference type="EMBL" id="OU895877">
    <property type="protein sequence ID" value="CAH1715566.1"/>
    <property type="molecule type" value="Genomic_DNA"/>
</dbReference>
<keyword evidence="4" id="KW-1185">Reference proteome</keyword>
<evidence type="ECO:0000313" key="3">
    <source>
        <dbReference type="EMBL" id="CAH1715566.1"/>
    </source>
</evidence>
<feature type="compositionally biased region" description="Polar residues" evidence="1">
    <location>
        <begin position="129"/>
        <end position="145"/>
    </location>
</feature>
<feature type="region of interest" description="Disordered" evidence="1">
    <location>
        <begin position="129"/>
        <end position="167"/>
    </location>
</feature>